<dbReference type="RefSeq" id="WP_173749791.1">
    <property type="nucleotide sequence ID" value="NZ_JAAITA010000016.1"/>
</dbReference>
<feature type="transmembrane region" description="Helical" evidence="1">
    <location>
        <begin position="80"/>
        <end position="98"/>
    </location>
</feature>
<keyword evidence="1" id="KW-0472">Membrane</keyword>
<comment type="caution">
    <text evidence="2">The sequence shown here is derived from an EMBL/GenBank/DDBJ whole genome shotgun (WGS) entry which is preliminary data.</text>
</comment>
<sequence>MREIKTEWRIKKTDLLAMGLFLLVFFLAVLGLDKCLGFSQRISAEKFPWIAAGFVAVSWIVADLYMSFDWAVGFGRTRRQYLLGTVWVYVAGTFLLLLESRFLNEIFPIIAGKYDRIELGIVSGSMVLLKIAAWAVFFTGIGGICALVLHRFGIKGATALMMLVFLCLGIWNSDLWQTLKIENLTGRLQNASELLQSMLTLLVGVMCCGIWIWRFRKAPVN</sequence>
<feature type="transmembrane region" description="Helical" evidence="1">
    <location>
        <begin position="47"/>
        <end position="68"/>
    </location>
</feature>
<keyword evidence="3" id="KW-1185">Reference proteome</keyword>
<feature type="transmembrane region" description="Helical" evidence="1">
    <location>
        <begin position="194"/>
        <end position="213"/>
    </location>
</feature>
<dbReference type="EMBL" id="JAAITA010000016">
    <property type="protein sequence ID" value="NSJ86791.1"/>
    <property type="molecule type" value="Genomic_DNA"/>
</dbReference>
<evidence type="ECO:0008006" key="4">
    <source>
        <dbReference type="Google" id="ProtNLM"/>
    </source>
</evidence>
<name>A0ABX2I8K3_BLAHA</name>
<protein>
    <recommendedName>
        <fullName evidence="4">ABC-2 family transporter protein</fullName>
    </recommendedName>
</protein>
<evidence type="ECO:0000313" key="3">
    <source>
        <dbReference type="Proteomes" id="UP000822142"/>
    </source>
</evidence>
<feature type="transmembrane region" description="Helical" evidence="1">
    <location>
        <begin position="131"/>
        <end position="149"/>
    </location>
</feature>
<organism evidence="2 3">
    <name type="scientific">Blautia hansenii</name>
    <name type="common">Ruminococcus hansenii</name>
    <dbReference type="NCBI Taxonomy" id="1322"/>
    <lineage>
        <taxon>Bacteria</taxon>
        <taxon>Bacillati</taxon>
        <taxon>Bacillota</taxon>
        <taxon>Clostridia</taxon>
        <taxon>Lachnospirales</taxon>
        <taxon>Lachnospiraceae</taxon>
        <taxon>Blautia</taxon>
    </lineage>
</organism>
<reference evidence="2 3" key="1">
    <citation type="journal article" date="2020" name="Cell Host Microbe">
        <title>Functional and Genomic Variation between Human-Derived Isolates of Lachnospiraceae Reveals Inter- and Intra-Species Diversity.</title>
        <authorList>
            <person name="Sorbara M.T."/>
            <person name="Littmann E.R."/>
            <person name="Fontana E."/>
            <person name="Moody T.U."/>
            <person name="Kohout C.E."/>
            <person name="Gjonbalaj M."/>
            <person name="Eaton V."/>
            <person name="Seok R."/>
            <person name="Leiner I.M."/>
            <person name="Pamer E.G."/>
        </authorList>
    </citation>
    <scope>NUCLEOTIDE SEQUENCE [LARGE SCALE GENOMIC DNA]</scope>
    <source>
        <strain evidence="2 3">MSK.15.26</strain>
    </source>
</reference>
<dbReference type="Proteomes" id="UP000822142">
    <property type="component" value="Unassembled WGS sequence"/>
</dbReference>
<gene>
    <name evidence="2" type="ORF">G5A70_11535</name>
</gene>
<evidence type="ECO:0000256" key="1">
    <source>
        <dbReference type="SAM" id="Phobius"/>
    </source>
</evidence>
<keyword evidence="1" id="KW-1133">Transmembrane helix</keyword>
<proteinExistence type="predicted"/>
<accession>A0ABX2I8K3</accession>
<feature type="transmembrane region" description="Helical" evidence="1">
    <location>
        <begin position="156"/>
        <end position="174"/>
    </location>
</feature>
<keyword evidence="1" id="KW-0812">Transmembrane</keyword>
<evidence type="ECO:0000313" key="2">
    <source>
        <dbReference type="EMBL" id="NSJ86791.1"/>
    </source>
</evidence>